<dbReference type="Pfam" id="PF12836">
    <property type="entry name" value="HHH_3"/>
    <property type="match status" value="1"/>
</dbReference>
<dbReference type="SMART" id="SM00278">
    <property type="entry name" value="HhH1"/>
    <property type="match status" value="2"/>
</dbReference>
<protein>
    <submittedName>
        <fullName evidence="3">ComEA family DNA-binding protein</fullName>
    </submittedName>
</protein>
<feature type="domain" description="Helix-hairpin-helix DNA-binding motif class 1" evidence="2">
    <location>
        <begin position="62"/>
        <end position="81"/>
    </location>
</feature>
<gene>
    <name evidence="3" type="ORF">KQI82_14165</name>
</gene>
<proteinExistence type="predicted"/>
<keyword evidence="1" id="KW-1133">Transmembrane helix</keyword>
<dbReference type="PANTHER" id="PTHR21180">
    <property type="entry name" value="ENDONUCLEASE/EXONUCLEASE/PHOSPHATASE FAMILY DOMAIN-CONTAINING PROTEIN 1"/>
    <property type="match status" value="1"/>
</dbReference>
<sequence length="133" mass="14549">MTKTDWALLAVTVSFVLILTAMYSRDQGGRDAMTYTITTAHAAPEPTAPQVQPINLNTGGLDELMLLPGIGEVIARRIISYREEHGPFQSIEEIMNVSGIGEATFADIKEQITVQTSWKKGPSSRCEKRPEAA</sequence>
<organism evidence="3 4">
    <name type="scientific">Dysosmobacter acutus</name>
    <dbReference type="NCBI Taxonomy" id="2841504"/>
    <lineage>
        <taxon>Bacteria</taxon>
        <taxon>Bacillati</taxon>
        <taxon>Bacillota</taxon>
        <taxon>Clostridia</taxon>
        <taxon>Eubacteriales</taxon>
        <taxon>Oscillospiraceae</taxon>
        <taxon>Dysosmobacter</taxon>
    </lineage>
</organism>
<evidence type="ECO:0000313" key="4">
    <source>
        <dbReference type="Proteomes" id="UP000787672"/>
    </source>
</evidence>
<evidence type="ECO:0000256" key="1">
    <source>
        <dbReference type="SAM" id="Phobius"/>
    </source>
</evidence>
<name>A0ABS6FCN8_9FIRM</name>
<evidence type="ECO:0000313" key="3">
    <source>
        <dbReference type="EMBL" id="MBU5628054.1"/>
    </source>
</evidence>
<accession>A0ABS6FCN8</accession>
<feature type="domain" description="Helix-hairpin-helix DNA-binding motif class 1" evidence="2">
    <location>
        <begin position="92"/>
        <end position="111"/>
    </location>
</feature>
<dbReference type="GO" id="GO:0003677">
    <property type="term" value="F:DNA binding"/>
    <property type="evidence" value="ECO:0007669"/>
    <property type="project" value="UniProtKB-KW"/>
</dbReference>
<feature type="transmembrane region" description="Helical" evidence="1">
    <location>
        <begin position="6"/>
        <end position="23"/>
    </location>
</feature>
<reference evidence="3 4" key="1">
    <citation type="submission" date="2021-06" db="EMBL/GenBank/DDBJ databases">
        <authorList>
            <person name="Sun Q."/>
            <person name="Li D."/>
        </authorList>
    </citation>
    <scope>NUCLEOTIDE SEQUENCE [LARGE SCALE GENOMIC DNA]</scope>
    <source>
        <strain evidence="3 4">MSJ-2</strain>
    </source>
</reference>
<keyword evidence="4" id="KW-1185">Reference proteome</keyword>
<dbReference type="InterPro" id="IPR051675">
    <property type="entry name" value="Endo/Exo/Phosphatase_dom_1"/>
</dbReference>
<dbReference type="InterPro" id="IPR004509">
    <property type="entry name" value="Competence_ComEA_HhH"/>
</dbReference>
<dbReference type="Proteomes" id="UP000787672">
    <property type="component" value="Unassembled WGS sequence"/>
</dbReference>
<dbReference type="InterPro" id="IPR003583">
    <property type="entry name" value="Hlx-hairpin-Hlx_DNA-bd_motif"/>
</dbReference>
<dbReference type="PANTHER" id="PTHR21180:SF32">
    <property type="entry name" value="ENDONUCLEASE_EXONUCLEASE_PHOSPHATASE FAMILY DOMAIN-CONTAINING PROTEIN 1"/>
    <property type="match status" value="1"/>
</dbReference>
<comment type="caution">
    <text evidence="3">The sequence shown here is derived from an EMBL/GenBank/DDBJ whole genome shotgun (WGS) entry which is preliminary data.</text>
</comment>
<dbReference type="EMBL" id="JAHLQN010000001">
    <property type="protein sequence ID" value="MBU5628054.1"/>
    <property type="molecule type" value="Genomic_DNA"/>
</dbReference>
<keyword evidence="1" id="KW-0812">Transmembrane</keyword>
<keyword evidence="1" id="KW-0472">Membrane</keyword>
<keyword evidence="3" id="KW-0238">DNA-binding</keyword>
<evidence type="ECO:0000259" key="2">
    <source>
        <dbReference type="SMART" id="SM00278"/>
    </source>
</evidence>
<dbReference type="RefSeq" id="WP_216633346.1">
    <property type="nucleotide sequence ID" value="NZ_JAHLQN010000001.1"/>
</dbReference>
<dbReference type="NCBIfam" id="TIGR00426">
    <property type="entry name" value="competence protein ComEA helix-hairpin-helix repeat region"/>
    <property type="match status" value="1"/>
</dbReference>